<comment type="caution">
    <text evidence="1">The sequence shown here is derived from an EMBL/GenBank/DDBJ whole genome shotgun (WGS) entry which is preliminary data.</text>
</comment>
<sequence>MRENHYLVFDKALEQYGINFVKQNLTFGLSNPDTLKQKIIAIKDEHKRILLLYNKYGIKQLKKHTEALWQLIDKLTFTFYFPNPAQHDLFKHAQK</sequence>
<dbReference type="EMBL" id="CAJVQB010003101">
    <property type="protein sequence ID" value="CAG8597580.1"/>
    <property type="molecule type" value="Genomic_DNA"/>
</dbReference>
<evidence type="ECO:0000313" key="2">
    <source>
        <dbReference type="Proteomes" id="UP000789901"/>
    </source>
</evidence>
<reference evidence="1 2" key="1">
    <citation type="submission" date="2021-06" db="EMBL/GenBank/DDBJ databases">
        <authorList>
            <person name="Kallberg Y."/>
            <person name="Tangrot J."/>
            <person name="Rosling A."/>
        </authorList>
    </citation>
    <scope>NUCLEOTIDE SEQUENCE [LARGE SCALE GENOMIC DNA]</scope>
    <source>
        <strain evidence="1 2">120-4 pot B 10/14</strain>
    </source>
</reference>
<organism evidence="1 2">
    <name type="scientific">Gigaspora margarita</name>
    <dbReference type="NCBI Taxonomy" id="4874"/>
    <lineage>
        <taxon>Eukaryota</taxon>
        <taxon>Fungi</taxon>
        <taxon>Fungi incertae sedis</taxon>
        <taxon>Mucoromycota</taxon>
        <taxon>Glomeromycotina</taxon>
        <taxon>Glomeromycetes</taxon>
        <taxon>Diversisporales</taxon>
        <taxon>Gigasporaceae</taxon>
        <taxon>Gigaspora</taxon>
    </lineage>
</organism>
<protein>
    <submittedName>
        <fullName evidence="1">26189_t:CDS:1</fullName>
    </submittedName>
</protein>
<name>A0ABN7UHE9_GIGMA</name>
<evidence type="ECO:0000313" key="1">
    <source>
        <dbReference type="EMBL" id="CAG8597580.1"/>
    </source>
</evidence>
<gene>
    <name evidence="1" type="ORF">GMARGA_LOCUS6719</name>
</gene>
<dbReference type="Proteomes" id="UP000789901">
    <property type="component" value="Unassembled WGS sequence"/>
</dbReference>
<accession>A0ABN7UHE9</accession>
<proteinExistence type="predicted"/>
<keyword evidence="2" id="KW-1185">Reference proteome</keyword>